<reference evidence="2 4" key="2">
    <citation type="submission" date="2019-03" db="EMBL/GenBank/DDBJ databases">
        <title>Genomic Encyclopedia of Archaeal and Bacterial Type Strains, Phase II (KMG-II): from individual species to whole genera.</title>
        <authorList>
            <person name="Goeker M."/>
        </authorList>
    </citation>
    <scope>NUCLEOTIDE SEQUENCE [LARGE SCALE GENOMIC DNA]</scope>
    <source>
        <strain evidence="2 4">DSM 15594</strain>
    </source>
</reference>
<organism evidence="1 3">
    <name type="scientific">Oceanimonas baumannii</name>
    <dbReference type="NCBI Taxonomy" id="129578"/>
    <lineage>
        <taxon>Bacteria</taxon>
        <taxon>Pseudomonadati</taxon>
        <taxon>Pseudomonadota</taxon>
        <taxon>Gammaproteobacteria</taxon>
        <taxon>Aeromonadales</taxon>
        <taxon>Aeromonadaceae</taxon>
        <taxon>Oceanimonas</taxon>
    </lineage>
</organism>
<dbReference type="AlphaFoldDB" id="A0A235CLI6"/>
<name>A0A235CLI6_9GAMM</name>
<dbReference type="Proteomes" id="UP000243640">
    <property type="component" value="Unassembled WGS sequence"/>
</dbReference>
<comment type="caution">
    <text evidence="1">The sequence shown here is derived from an EMBL/GenBank/DDBJ whole genome shotgun (WGS) entry which is preliminary data.</text>
</comment>
<reference evidence="1 3" key="1">
    <citation type="submission" date="2017-08" db="EMBL/GenBank/DDBJ databases">
        <title>Draft Genome Sequence of the Marine Bacterium Oceanimonas baumannii ATCC 700832.</title>
        <authorList>
            <person name="Mcclelland W.D."/>
            <person name="Brennan M.A."/>
            <person name="Trachtenberg A.M."/>
            <person name="Maclea K.S."/>
        </authorList>
    </citation>
    <scope>NUCLEOTIDE SEQUENCE [LARGE SCALE GENOMIC DNA]</scope>
    <source>
        <strain evidence="1 3">ATCC 700832</strain>
    </source>
</reference>
<proteinExistence type="predicted"/>
<gene>
    <name evidence="1" type="ORF">B6S09_06675</name>
    <name evidence="2" type="ORF">LY04_01287</name>
</gene>
<accession>A0A235CLI6</accession>
<evidence type="ECO:0000313" key="1">
    <source>
        <dbReference type="EMBL" id="OYD24887.1"/>
    </source>
</evidence>
<keyword evidence="4" id="KW-1185">Reference proteome</keyword>
<evidence type="ECO:0000313" key="2">
    <source>
        <dbReference type="EMBL" id="TDW59648.1"/>
    </source>
</evidence>
<dbReference type="Proteomes" id="UP000295058">
    <property type="component" value="Unassembled WGS sequence"/>
</dbReference>
<dbReference type="EMBL" id="SODO01000004">
    <property type="protein sequence ID" value="TDW59648.1"/>
    <property type="molecule type" value="Genomic_DNA"/>
</dbReference>
<sequence>MDHMSEELEQLKGFTPYDLMEHLRQSGFSEWRCSMCGHETINIIGTAEQLFFFQMKASLTDTESDTRGFDVAMAVCDNCAHVHLYSCQDLVKKLKQKDSKASESSEKGE</sequence>
<evidence type="ECO:0000313" key="3">
    <source>
        <dbReference type="Proteomes" id="UP000243640"/>
    </source>
</evidence>
<protein>
    <submittedName>
        <fullName evidence="1">Uncharacterized protein</fullName>
    </submittedName>
</protein>
<evidence type="ECO:0000313" key="4">
    <source>
        <dbReference type="Proteomes" id="UP000295058"/>
    </source>
</evidence>
<dbReference type="EMBL" id="NQJF01000005">
    <property type="protein sequence ID" value="OYD24887.1"/>
    <property type="molecule type" value="Genomic_DNA"/>
</dbReference>